<dbReference type="Pfam" id="PF00712">
    <property type="entry name" value="DNA_pol3_beta"/>
    <property type="match status" value="1"/>
</dbReference>
<gene>
    <name evidence="14" type="primary">dnaN</name>
    <name evidence="14" type="ORF">FYJ29_08830</name>
</gene>
<evidence type="ECO:0000256" key="2">
    <source>
        <dbReference type="ARBA" id="ARBA00010752"/>
    </source>
</evidence>
<dbReference type="SMART" id="SM00480">
    <property type="entry name" value="POL3Bc"/>
    <property type="match status" value="1"/>
</dbReference>
<proteinExistence type="inferred from homology"/>
<dbReference type="PIRSF" id="PIRSF000804">
    <property type="entry name" value="DNA_pol_III_b"/>
    <property type="match status" value="1"/>
</dbReference>
<evidence type="ECO:0000256" key="7">
    <source>
        <dbReference type="ARBA" id="ARBA00022705"/>
    </source>
</evidence>
<feature type="domain" description="DNA polymerase III beta sliding clamp central" evidence="12">
    <location>
        <begin position="132"/>
        <end position="245"/>
    </location>
</feature>
<comment type="caution">
    <text evidence="14">The sequence shown here is derived from an EMBL/GenBank/DDBJ whole genome shotgun (WGS) entry which is preliminary data.</text>
</comment>
<evidence type="ECO:0000313" key="14">
    <source>
        <dbReference type="EMBL" id="MSS17856.1"/>
    </source>
</evidence>
<dbReference type="SUPFAM" id="SSF55979">
    <property type="entry name" value="DNA clamp"/>
    <property type="match status" value="3"/>
</dbReference>
<protein>
    <recommendedName>
        <fullName evidence="3 10">Beta sliding clamp</fullName>
    </recommendedName>
</protein>
<evidence type="ECO:0000256" key="3">
    <source>
        <dbReference type="ARBA" id="ARBA00021035"/>
    </source>
</evidence>
<keyword evidence="4 10" id="KW-0963">Cytoplasm</keyword>
<dbReference type="InterPro" id="IPR022637">
    <property type="entry name" value="DNA_polIII_beta_cen"/>
</dbReference>
<organism evidence="14 15">
    <name type="scientific">Sodaliphilus pleomorphus</name>
    <dbReference type="NCBI Taxonomy" id="2606626"/>
    <lineage>
        <taxon>Bacteria</taxon>
        <taxon>Pseudomonadati</taxon>
        <taxon>Bacteroidota</taxon>
        <taxon>Bacteroidia</taxon>
        <taxon>Bacteroidales</taxon>
        <taxon>Muribaculaceae</taxon>
        <taxon>Sodaliphilus</taxon>
    </lineage>
</organism>
<keyword evidence="15" id="KW-1185">Reference proteome</keyword>
<evidence type="ECO:0000256" key="5">
    <source>
        <dbReference type="ARBA" id="ARBA00022679"/>
    </source>
</evidence>
<dbReference type="GO" id="GO:0003677">
    <property type="term" value="F:DNA binding"/>
    <property type="evidence" value="ECO:0007669"/>
    <property type="project" value="UniProtKB-UniRule"/>
</dbReference>
<dbReference type="CDD" id="cd00140">
    <property type="entry name" value="beta_clamp"/>
    <property type="match status" value="1"/>
</dbReference>
<dbReference type="PANTHER" id="PTHR30478:SF0">
    <property type="entry name" value="BETA SLIDING CLAMP"/>
    <property type="match status" value="1"/>
</dbReference>
<comment type="function">
    <text evidence="10">Confers DNA tethering and processivity to DNA polymerases and other proteins. Acts as a clamp, forming a ring around DNA (a reaction catalyzed by the clamp-loading complex) which diffuses in an ATP-independent manner freely and bidirectionally along dsDNA. Initially characterized for its ability to contact the catalytic subunit of DNA polymerase III (Pol III), a complex, multichain enzyme responsible for most of the replicative synthesis in bacteria; Pol III exhibits 3'-5' exonuclease proofreading activity. The beta chain is required for initiation of replication as well as for processivity of DNA replication.</text>
</comment>
<evidence type="ECO:0000259" key="13">
    <source>
        <dbReference type="Pfam" id="PF02768"/>
    </source>
</evidence>
<keyword evidence="7 10" id="KW-0235">DNA replication</keyword>
<keyword evidence="9" id="KW-0238">DNA-binding</keyword>
<dbReference type="GO" id="GO:0006271">
    <property type="term" value="P:DNA strand elongation involved in DNA replication"/>
    <property type="evidence" value="ECO:0007669"/>
    <property type="project" value="TreeGrafter"/>
</dbReference>
<keyword evidence="6 10" id="KW-0548">Nucleotidyltransferase</keyword>
<sequence length="371" mass="41338">MKFNIQSRLLLSHLSAVSKVVNSKNKLSILDNFLFNLQGNMLVITGSDQETTLTSRVEVQDAEGSGMFAANVKTLLDMLKSLSDTALTFEINDENLDINITYLNGHFNFIGVNGNEFPTKAESDEEPKVFTLPIKKVVEGIQHTIFAVGVDDMRPVMMGVYWDIKPDEVVFVASDTHKLVRYRELNTSTGLEQSFILPTKPAGILSSILDKKDGDVKITVDSKSATFETVDYTLSCRFVNGRYPNYNSVIPQSSQYDINVDRQSLLNALRRVSVFTSSSGLVKLELRPNEIFMSTQDVDYSTSAEEKVSCDYNGDTMAIGFNDENIIDVLNNLNSQEITMKLIDSSKAGIFLPSEQGDDEDLLILLMPMML</sequence>
<dbReference type="Gene3D" id="3.10.150.10">
    <property type="entry name" value="DNA Polymerase III, subunit A, domain 2"/>
    <property type="match status" value="1"/>
</dbReference>
<dbReference type="RefSeq" id="WP_154328928.1">
    <property type="nucleotide sequence ID" value="NZ_CP045696.1"/>
</dbReference>
<dbReference type="EMBL" id="VULT01000013">
    <property type="protein sequence ID" value="MSS17856.1"/>
    <property type="molecule type" value="Genomic_DNA"/>
</dbReference>
<dbReference type="InterPro" id="IPR022634">
    <property type="entry name" value="DNA_polIII_beta_N"/>
</dbReference>
<dbReference type="InterPro" id="IPR022635">
    <property type="entry name" value="DNA_polIII_beta_C"/>
</dbReference>
<dbReference type="Pfam" id="PF02767">
    <property type="entry name" value="DNA_pol3_beta_2"/>
    <property type="match status" value="1"/>
</dbReference>
<evidence type="ECO:0000313" key="15">
    <source>
        <dbReference type="Proteomes" id="UP000483362"/>
    </source>
</evidence>
<evidence type="ECO:0000256" key="4">
    <source>
        <dbReference type="ARBA" id="ARBA00022490"/>
    </source>
</evidence>
<comment type="subunit">
    <text evidence="10">Forms a ring-shaped head-to-tail homodimer around DNA.</text>
</comment>
<dbReference type="GO" id="GO:0005737">
    <property type="term" value="C:cytoplasm"/>
    <property type="evidence" value="ECO:0007669"/>
    <property type="project" value="UniProtKB-SubCell"/>
</dbReference>
<keyword evidence="8 10" id="KW-0239">DNA-directed DNA polymerase</keyword>
<accession>A0A6L5XES1</accession>
<dbReference type="AlphaFoldDB" id="A0A6L5XES1"/>
<feature type="domain" description="DNA polymerase III beta sliding clamp C-terminal" evidence="13">
    <location>
        <begin position="248"/>
        <end position="369"/>
    </location>
</feature>
<feature type="domain" description="DNA polymerase III beta sliding clamp N-terminal" evidence="11">
    <location>
        <begin position="1"/>
        <end position="119"/>
    </location>
</feature>
<dbReference type="Proteomes" id="UP000483362">
    <property type="component" value="Unassembled WGS sequence"/>
</dbReference>
<dbReference type="InterPro" id="IPR046938">
    <property type="entry name" value="DNA_clamp_sf"/>
</dbReference>
<evidence type="ECO:0000256" key="9">
    <source>
        <dbReference type="ARBA" id="ARBA00023125"/>
    </source>
</evidence>
<dbReference type="InterPro" id="IPR001001">
    <property type="entry name" value="DNA_polIII_beta"/>
</dbReference>
<evidence type="ECO:0000259" key="12">
    <source>
        <dbReference type="Pfam" id="PF02767"/>
    </source>
</evidence>
<evidence type="ECO:0000256" key="10">
    <source>
        <dbReference type="PIRNR" id="PIRNR000804"/>
    </source>
</evidence>
<dbReference type="GO" id="GO:0003887">
    <property type="term" value="F:DNA-directed DNA polymerase activity"/>
    <property type="evidence" value="ECO:0007669"/>
    <property type="project" value="UniProtKB-UniRule"/>
</dbReference>
<evidence type="ECO:0000256" key="1">
    <source>
        <dbReference type="ARBA" id="ARBA00004496"/>
    </source>
</evidence>
<dbReference type="PANTHER" id="PTHR30478">
    <property type="entry name" value="DNA POLYMERASE III SUBUNIT BETA"/>
    <property type="match status" value="1"/>
</dbReference>
<comment type="similarity">
    <text evidence="2 10">Belongs to the beta sliding clamp family.</text>
</comment>
<dbReference type="NCBIfam" id="TIGR00663">
    <property type="entry name" value="dnan"/>
    <property type="match status" value="1"/>
</dbReference>
<comment type="subcellular location">
    <subcellularLocation>
        <location evidence="1 10">Cytoplasm</location>
    </subcellularLocation>
</comment>
<dbReference type="GO" id="GO:0008408">
    <property type="term" value="F:3'-5' exonuclease activity"/>
    <property type="evidence" value="ECO:0007669"/>
    <property type="project" value="InterPro"/>
</dbReference>
<evidence type="ECO:0000256" key="8">
    <source>
        <dbReference type="ARBA" id="ARBA00022932"/>
    </source>
</evidence>
<evidence type="ECO:0000259" key="11">
    <source>
        <dbReference type="Pfam" id="PF00712"/>
    </source>
</evidence>
<keyword evidence="5 10" id="KW-0808">Transferase</keyword>
<dbReference type="Gene3D" id="3.70.10.10">
    <property type="match status" value="1"/>
</dbReference>
<name>A0A6L5XES1_9BACT</name>
<dbReference type="GO" id="GO:0009360">
    <property type="term" value="C:DNA polymerase III complex"/>
    <property type="evidence" value="ECO:0007669"/>
    <property type="project" value="InterPro"/>
</dbReference>
<reference evidence="14 15" key="1">
    <citation type="submission" date="2019-08" db="EMBL/GenBank/DDBJ databases">
        <title>In-depth cultivation of the pig gut microbiome towards novel bacterial diversity and tailored functional studies.</title>
        <authorList>
            <person name="Wylensek D."/>
            <person name="Hitch T.C.A."/>
            <person name="Clavel T."/>
        </authorList>
    </citation>
    <scope>NUCLEOTIDE SEQUENCE [LARGE SCALE GENOMIC DNA]</scope>
    <source>
        <strain evidence="14 15">Oil-RF-744-WCA-WT-10</strain>
    </source>
</reference>
<evidence type="ECO:0000256" key="6">
    <source>
        <dbReference type="ARBA" id="ARBA00022695"/>
    </source>
</evidence>
<dbReference type="Pfam" id="PF02768">
    <property type="entry name" value="DNA_pol3_beta_3"/>
    <property type="match status" value="1"/>
</dbReference>